<evidence type="ECO:0000256" key="1">
    <source>
        <dbReference type="SAM" id="Phobius"/>
    </source>
</evidence>
<comment type="caution">
    <text evidence="3">The sequence shown here is derived from an EMBL/GenBank/DDBJ whole genome shotgun (WGS) entry which is preliminary data.</text>
</comment>
<proteinExistence type="predicted"/>
<protein>
    <recommendedName>
        <fullName evidence="2">VanZ-like domain-containing protein</fullName>
    </recommendedName>
</protein>
<feature type="transmembrane region" description="Helical" evidence="1">
    <location>
        <begin position="69"/>
        <end position="87"/>
    </location>
</feature>
<feature type="transmembrane region" description="Helical" evidence="1">
    <location>
        <begin position="99"/>
        <end position="118"/>
    </location>
</feature>
<evidence type="ECO:0000313" key="3">
    <source>
        <dbReference type="EMBL" id="RVU37465.1"/>
    </source>
</evidence>
<reference evidence="3 4" key="1">
    <citation type="submission" date="2019-01" db="EMBL/GenBank/DDBJ databases">
        <authorList>
            <person name="Chen W.-M."/>
        </authorList>
    </citation>
    <scope>NUCLEOTIDE SEQUENCE [LARGE SCALE GENOMIC DNA]</scope>
    <source>
        <strain evidence="3 4">KYPC3</strain>
    </source>
</reference>
<feature type="domain" description="VanZ-like" evidence="2">
    <location>
        <begin position="71"/>
        <end position="144"/>
    </location>
</feature>
<dbReference type="Pfam" id="PF04892">
    <property type="entry name" value="VanZ"/>
    <property type="match status" value="1"/>
</dbReference>
<sequence length="161" mass="18663">MKRAVLLVKFKGKRVSKQNNTKWISIGRALTDLWVWTALLSMLFLWSAKYLVAGAPLLLKFETWVGSDAPMHFTLGFLLPLCIGWLGRVYRKAPRKQALFFLLIACLYACDELLQMLLPFRSATWSDFLISMAGWCLAMLCWFCLWQLLRGRFAIWAKYAD</sequence>
<feature type="transmembrane region" description="Helical" evidence="1">
    <location>
        <begin position="130"/>
        <end position="149"/>
    </location>
</feature>
<keyword evidence="1" id="KW-0472">Membrane</keyword>
<dbReference type="OrthoDB" id="8564037at2"/>
<accession>A0A437QSI7</accession>
<keyword evidence="1" id="KW-0812">Transmembrane</keyword>
<dbReference type="NCBIfam" id="NF037970">
    <property type="entry name" value="vanZ_1"/>
    <property type="match status" value="1"/>
</dbReference>
<name>A0A437QSI7_9GAMM</name>
<dbReference type="AlphaFoldDB" id="A0A437QSI7"/>
<evidence type="ECO:0000259" key="2">
    <source>
        <dbReference type="Pfam" id="PF04892"/>
    </source>
</evidence>
<evidence type="ECO:0000313" key="4">
    <source>
        <dbReference type="Proteomes" id="UP000283077"/>
    </source>
</evidence>
<dbReference type="Proteomes" id="UP000283077">
    <property type="component" value="Unassembled WGS sequence"/>
</dbReference>
<organism evidence="3 4">
    <name type="scientific">Rheinheimera riviphila</name>
    <dbReference type="NCBI Taxonomy" id="1834037"/>
    <lineage>
        <taxon>Bacteria</taxon>
        <taxon>Pseudomonadati</taxon>
        <taxon>Pseudomonadota</taxon>
        <taxon>Gammaproteobacteria</taxon>
        <taxon>Chromatiales</taxon>
        <taxon>Chromatiaceae</taxon>
        <taxon>Rheinheimera</taxon>
    </lineage>
</organism>
<keyword evidence="4" id="KW-1185">Reference proteome</keyword>
<gene>
    <name evidence="3" type="ORF">EOE67_09745</name>
</gene>
<dbReference type="InterPro" id="IPR006976">
    <property type="entry name" value="VanZ-like"/>
</dbReference>
<feature type="transmembrane region" description="Helical" evidence="1">
    <location>
        <begin position="33"/>
        <end position="57"/>
    </location>
</feature>
<keyword evidence="1" id="KW-1133">Transmembrane helix</keyword>
<dbReference type="EMBL" id="SACS01000009">
    <property type="protein sequence ID" value="RVU37465.1"/>
    <property type="molecule type" value="Genomic_DNA"/>
</dbReference>